<evidence type="ECO:0000256" key="2">
    <source>
        <dbReference type="ARBA" id="ARBA00022553"/>
    </source>
</evidence>
<dbReference type="Gene3D" id="3.40.50.12780">
    <property type="entry name" value="N-terminal domain of ligase-like"/>
    <property type="match status" value="1"/>
</dbReference>
<keyword evidence="4" id="KW-1133">Transmembrane helix</keyword>
<feature type="transmembrane region" description="Helical" evidence="4">
    <location>
        <begin position="859"/>
        <end position="879"/>
    </location>
</feature>
<dbReference type="Pfam" id="PF00550">
    <property type="entry name" value="PP-binding"/>
    <property type="match status" value="1"/>
</dbReference>
<dbReference type="InterPro" id="IPR000873">
    <property type="entry name" value="AMP-dep_synth/lig_dom"/>
</dbReference>
<dbReference type="RefSeq" id="WP_163481752.1">
    <property type="nucleotide sequence ID" value="NZ_JAAGWF010000010.1"/>
</dbReference>
<dbReference type="InterPro" id="IPR045851">
    <property type="entry name" value="AMP-bd_C_sf"/>
</dbReference>
<sequence length="1334" mass="140104">MTTTSAGPSTAAVGTRPLAPAVYRGGSPPPVRTLWDVVEATALRHPGAPAVDDGCSVLTYADLLREVRTRGDRLAAAGVGRGDRVGIRIPSGTADLYVSVLAVLAVGAAYVPVDADDPDDRVDLVLGEAEACAVVGPGGEVVPRAGRRAGRGAGRPGPDDDAWVIFTSGSTGTPKGVAVSHRSAAAFVDAEARLFLRADPLGPGDRVLAGLSVAFDASCEEMWLAWRSGACLVPAPRALVKAGPELCGWLAQRGVTVVSTVPTLASMWPVAALRGIRLLILGGEACTSELADRLTAACAEVWNTYGPTETTVVASAARLSPDEPVRIGLPLTGWDLAVVDPADGRPVTWGGTGELVIGGAGVARYLDAGKDAAAFGPLPALGWARAYRSGDLVRADPAGLHYVGRADGQVKIRGYRIELGEIESVLARVPGIAQAVVATHEPQPGLVELVGYYTVAAGGVVPDPRALRDQLRALLPAHMVPTHLQVLAEIPTTRSGKVDRSQLPPPTGRLARGQLPDAEQPASPLERALAGVVADVLGVDRVPVDAHLFDELGASSLAVAHLCARARDTGGLPPVSTREVYLHPTVRELAGALAIAAATAPAPPSEPQPAPPAAVGTARYLLCGVLQLLALLGQVFLMAILVDALLPRLAADAGLLGTYLRSVAVGAVVFLVLCLVPIAAKWLLVGRWRAREIPLWTVGYVRFWLVKTLQRTSPLTLFRGSPLYVLHLRALGARIGPRVVVLSSAVPVCTDLLTIGADTVIRRDVAFSGYTAVAGRIRTGPVTIGRGAFVGQRSVLAPGSALGDGAQLGHSSCLYGDQCVPAGESWHGSPAQPTDVDHRRIGPAPCSARRRAAFAAGQLAVLLLVTVPAGLALAGVLLREFPLLAELADGATSLGTGDFYRNAVVLATVLYLGALLTGLAVVTTVPRVLSLLVPPGRTHRLYGLRHWAHRAVERLTNVPVYLQLTGDSSYVVHYLRALGYRLGEVEQTGSNFGSALHHETPYPITVGRGTQVSDGVAFADAEYSSTSFRVVPVQVGARSFFGNSIAYPAGARVGDNCLVASKAMIPLDGPVRQDVGLLGSPCFEIPRTVERDTSLDRFRVGEAFRRGLAAKNRHNLATIGLFLLVRWGHSVGLTVLGLAAWDLHADLGVLAIVGLVVTGVLFSVAYDLTVERLVVRRPLRPRTCSIYQPYFWWHERYWKLMAPSHTLLLFNGTPAKGLVWRLLGARVGRRLYDDGCGIAERSLVTIGDDCVLNAGTIVQCHSMEDGTFRSDAVHIGSDCTLDVGAYVHYGVTIGDGAVLAPDAFLMKGSAVPAGTRWAGNPAAETRVAASAPRS</sequence>
<proteinExistence type="predicted"/>
<dbReference type="Gene3D" id="1.10.1200.10">
    <property type="entry name" value="ACP-like"/>
    <property type="match status" value="1"/>
</dbReference>
<feature type="transmembrane region" description="Helical" evidence="4">
    <location>
        <begin position="899"/>
        <end position="922"/>
    </location>
</feature>
<feature type="domain" description="Carrier" evidence="5">
    <location>
        <begin position="520"/>
        <end position="597"/>
    </location>
</feature>
<evidence type="ECO:0000313" key="7">
    <source>
        <dbReference type="Proteomes" id="UP000470246"/>
    </source>
</evidence>
<feature type="transmembrane region" description="Helical" evidence="4">
    <location>
        <begin position="620"/>
        <end position="642"/>
    </location>
</feature>
<dbReference type="GO" id="GO:0043041">
    <property type="term" value="P:amino acid activation for nonribosomal peptide biosynthetic process"/>
    <property type="evidence" value="ECO:0007669"/>
    <property type="project" value="TreeGrafter"/>
</dbReference>
<accession>A0A7K3W0I3</accession>
<dbReference type="Pfam" id="PF00501">
    <property type="entry name" value="AMP-binding"/>
    <property type="match status" value="1"/>
</dbReference>
<dbReference type="NCBIfam" id="TIGR02353">
    <property type="entry name" value="NRPS_term_dom"/>
    <property type="match status" value="1"/>
</dbReference>
<feature type="transmembrane region" description="Helical" evidence="4">
    <location>
        <begin position="1147"/>
        <end position="1170"/>
    </location>
</feature>
<keyword evidence="7" id="KW-1185">Reference proteome</keyword>
<dbReference type="InterPro" id="IPR025110">
    <property type="entry name" value="AMP-bd_C"/>
</dbReference>
<keyword evidence="1" id="KW-0596">Phosphopantetheine</keyword>
<dbReference type="PROSITE" id="PS00455">
    <property type="entry name" value="AMP_BINDING"/>
    <property type="match status" value="1"/>
</dbReference>
<dbReference type="SUPFAM" id="SSF51161">
    <property type="entry name" value="Trimeric LpxA-like enzymes"/>
    <property type="match status" value="3"/>
</dbReference>
<dbReference type="PANTHER" id="PTHR45527">
    <property type="entry name" value="NONRIBOSOMAL PEPTIDE SYNTHETASE"/>
    <property type="match status" value="1"/>
</dbReference>
<keyword evidence="4" id="KW-0812">Transmembrane</keyword>
<dbReference type="PANTHER" id="PTHR45527:SF1">
    <property type="entry name" value="FATTY ACID SYNTHASE"/>
    <property type="match status" value="1"/>
</dbReference>
<comment type="caution">
    <text evidence="6">The sequence shown here is derived from an EMBL/GenBank/DDBJ whole genome shotgun (WGS) entry which is preliminary data.</text>
</comment>
<dbReference type="EMBL" id="JAAGWF010000010">
    <property type="protein sequence ID" value="NEK58376.1"/>
    <property type="molecule type" value="Genomic_DNA"/>
</dbReference>
<dbReference type="InterPro" id="IPR020845">
    <property type="entry name" value="AMP-binding_CS"/>
</dbReference>
<dbReference type="GO" id="GO:0044550">
    <property type="term" value="P:secondary metabolite biosynthetic process"/>
    <property type="evidence" value="ECO:0007669"/>
    <property type="project" value="TreeGrafter"/>
</dbReference>
<keyword evidence="4" id="KW-0472">Membrane</keyword>
<feature type="transmembrane region" description="Helical" evidence="4">
    <location>
        <begin position="662"/>
        <end position="684"/>
    </location>
</feature>
<dbReference type="Proteomes" id="UP000470246">
    <property type="component" value="Unassembled WGS sequence"/>
</dbReference>
<dbReference type="InterPro" id="IPR009081">
    <property type="entry name" value="PP-bd_ACP"/>
</dbReference>
<name>A0A7K3W0I3_9ACTN</name>
<evidence type="ECO:0000256" key="3">
    <source>
        <dbReference type="SAM" id="MobiDB-lite"/>
    </source>
</evidence>
<dbReference type="PROSITE" id="PS00012">
    <property type="entry name" value="PHOSPHOPANTETHEINE"/>
    <property type="match status" value="1"/>
</dbReference>
<dbReference type="PROSITE" id="PS50075">
    <property type="entry name" value="CARRIER"/>
    <property type="match status" value="1"/>
</dbReference>
<protein>
    <submittedName>
        <fullName evidence="6">Amino acid adenylation domain-containing protein</fullName>
    </submittedName>
</protein>
<dbReference type="Gene3D" id="3.30.300.30">
    <property type="match status" value="1"/>
</dbReference>
<dbReference type="InterPro" id="IPR010071">
    <property type="entry name" value="AA_adenyl_dom"/>
</dbReference>
<dbReference type="Pfam" id="PF14602">
    <property type="entry name" value="Hexapep_2"/>
    <property type="match status" value="3"/>
</dbReference>
<reference evidence="6 7" key="1">
    <citation type="submission" date="2020-02" db="EMBL/GenBank/DDBJ databases">
        <title>Geodermatophilus sabuli CPCC 205279 I12A-02694.</title>
        <authorList>
            <person name="Jiang Z."/>
        </authorList>
    </citation>
    <scope>NUCLEOTIDE SEQUENCE [LARGE SCALE GENOMIC DNA]</scope>
    <source>
        <strain evidence="6 7">I12A-02694</strain>
    </source>
</reference>
<dbReference type="InterPro" id="IPR042099">
    <property type="entry name" value="ANL_N_sf"/>
</dbReference>
<evidence type="ECO:0000256" key="1">
    <source>
        <dbReference type="ARBA" id="ARBA00022450"/>
    </source>
</evidence>
<dbReference type="NCBIfam" id="TIGR01733">
    <property type="entry name" value="AA-adenyl-dom"/>
    <property type="match status" value="1"/>
</dbReference>
<keyword evidence="2" id="KW-0597">Phosphoprotein</keyword>
<dbReference type="Gene3D" id="2.160.10.10">
    <property type="entry name" value="Hexapeptide repeat proteins"/>
    <property type="match status" value="2"/>
</dbReference>
<evidence type="ECO:0000256" key="4">
    <source>
        <dbReference type="SAM" id="Phobius"/>
    </source>
</evidence>
<dbReference type="InterPro" id="IPR001451">
    <property type="entry name" value="Hexapep"/>
</dbReference>
<gene>
    <name evidence="6" type="ORF">GCU56_10885</name>
</gene>
<feature type="region of interest" description="Disordered" evidence="3">
    <location>
        <begin position="494"/>
        <end position="520"/>
    </location>
</feature>
<dbReference type="InterPro" id="IPR012728">
    <property type="entry name" value="Pls/PosA_C"/>
</dbReference>
<dbReference type="InterPro" id="IPR006162">
    <property type="entry name" value="Ppantetheine_attach_site"/>
</dbReference>
<dbReference type="InterPro" id="IPR011004">
    <property type="entry name" value="Trimer_LpxA-like_sf"/>
</dbReference>
<dbReference type="SUPFAM" id="SSF47336">
    <property type="entry name" value="ACP-like"/>
    <property type="match status" value="1"/>
</dbReference>
<dbReference type="Pfam" id="PF13193">
    <property type="entry name" value="AMP-binding_C"/>
    <property type="match status" value="1"/>
</dbReference>
<dbReference type="GO" id="GO:0031177">
    <property type="term" value="F:phosphopantetheine binding"/>
    <property type="evidence" value="ECO:0007669"/>
    <property type="project" value="TreeGrafter"/>
</dbReference>
<dbReference type="SUPFAM" id="SSF56801">
    <property type="entry name" value="Acetyl-CoA synthetase-like"/>
    <property type="match status" value="1"/>
</dbReference>
<evidence type="ECO:0000313" key="6">
    <source>
        <dbReference type="EMBL" id="NEK58376.1"/>
    </source>
</evidence>
<dbReference type="CDD" id="cd05930">
    <property type="entry name" value="A_NRPS"/>
    <property type="match status" value="1"/>
</dbReference>
<dbReference type="GO" id="GO:0005737">
    <property type="term" value="C:cytoplasm"/>
    <property type="evidence" value="ECO:0007669"/>
    <property type="project" value="TreeGrafter"/>
</dbReference>
<feature type="transmembrane region" description="Helical" evidence="4">
    <location>
        <begin position="1116"/>
        <end position="1141"/>
    </location>
</feature>
<dbReference type="InterPro" id="IPR036736">
    <property type="entry name" value="ACP-like_sf"/>
</dbReference>
<organism evidence="6 7">
    <name type="scientific">Geodermatophilus sabuli</name>
    <dbReference type="NCBI Taxonomy" id="1564158"/>
    <lineage>
        <taxon>Bacteria</taxon>
        <taxon>Bacillati</taxon>
        <taxon>Actinomycetota</taxon>
        <taxon>Actinomycetes</taxon>
        <taxon>Geodermatophilales</taxon>
        <taxon>Geodermatophilaceae</taxon>
        <taxon>Geodermatophilus</taxon>
    </lineage>
</organism>
<evidence type="ECO:0000259" key="5">
    <source>
        <dbReference type="PROSITE" id="PS50075"/>
    </source>
</evidence>